<comment type="caution">
    <text evidence="1">The sequence shown here is derived from an EMBL/GenBank/DDBJ whole genome shotgun (WGS) entry which is preliminary data.</text>
</comment>
<name>A0A565AN24_9BRAS</name>
<gene>
    <name evidence="1" type="ORF">ANE_LOCUS473</name>
</gene>
<dbReference type="Proteomes" id="UP000489600">
    <property type="component" value="Unassembled WGS sequence"/>
</dbReference>
<proteinExistence type="predicted"/>
<organism evidence="1 2">
    <name type="scientific">Arabis nemorensis</name>
    <dbReference type="NCBI Taxonomy" id="586526"/>
    <lineage>
        <taxon>Eukaryota</taxon>
        <taxon>Viridiplantae</taxon>
        <taxon>Streptophyta</taxon>
        <taxon>Embryophyta</taxon>
        <taxon>Tracheophyta</taxon>
        <taxon>Spermatophyta</taxon>
        <taxon>Magnoliopsida</taxon>
        <taxon>eudicotyledons</taxon>
        <taxon>Gunneridae</taxon>
        <taxon>Pentapetalae</taxon>
        <taxon>rosids</taxon>
        <taxon>malvids</taxon>
        <taxon>Brassicales</taxon>
        <taxon>Brassicaceae</taxon>
        <taxon>Arabideae</taxon>
        <taxon>Arabis</taxon>
    </lineage>
</organism>
<keyword evidence="2" id="KW-1185">Reference proteome</keyword>
<protein>
    <submittedName>
        <fullName evidence="1">Uncharacterized protein</fullName>
    </submittedName>
</protein>
<sequence length="167" mass="19162">MDYPRGQIELTTRINLLQPEVIRNTVKIRFDFNVDEYLSDSTGFQILIGTEQSSPPRLIEFNLSSTDLRQIHENLAIRKASSSPQTSLVLLLPTMEWAFINLGIDFLVTLTYQRVLYIDFDLSSFLGEDDVVGRLVREGEIDEEISKSLDLESKSCTQSVLRIFWVL</sequence>
<evidence type="ECO:0000313" key="1">
    <source>
        <dbReference type="EMBL" id="VVA90028.1"/>
    </source>
</evidence>
<dbReference type="AlphaFoldDB" id="A0A565AN24"/>
<dbReference type="EMBL" id="CABITT030000001">
    <property type="protein sequence ID" value="VVA90028.1"/>
    <property type="molecule type" value="Genomic_DNA"/>
</dbReference>
<reference evidence="1" key="1">
    <citation type="submission" date="2019-07" db="EMBL/GenBank/DDBJ databases">
        <authorList>
            <person name="Dittberner H."/>
        </authorList>
    </citation>
    <scope>NUCLEOTIDE SEQUENCE [LARGE SCALE GENOMIC DNA]</scope>
</reference>
<accession>A0A565AN24</accession>
<evidence type="ECO:0000313" key="2">
    <source>
        <dbReference type="Proteomes" id="UP000489600"/>
    </source>
</evidence>
<dbReference type="OrthoDB" id="1049337at2759"/>